<keyword evidence="1" id="KW-0243">Dynein</keyword>
<dbReference type="SUPFAM" id="SSF54648">
    <property type="entry name" value="DLC"/>
    <property type="match status" value="1"/>
</dbReference>
<dbReference type="Pfam" id="PF01221">
    <property type="entry name" value="Dynein_light"/>
    <property type="match status" value="1"/>
</dbReference>
<feature type="region of interest" description="Disordered" evidence="2">
    <location>
        <begin position="1"/>
        <end position="20"/>
    </location>
</feature>
<dbReference type="PANTHER" id="PTHR11886">
    <property type="entry name" value="DYNEIN LIGHT CHAIN"/>
    <property type="match status" value="1"/>
</dbReference>
<dbReference type="PANTHER" id="PTHR11886:SF35">
    <property type="entry name" value="DYNEIN LIGHT CHAIN"/>
    <property type="match status" value="1"/>
</dbReference>
<dbReference type="SMART" id="SM01375">
    <property type="entry name" value="Dynein_light"/>
    <property type="match status" value="1"/>
</dbReference>
<evidence type="ECO:0000313" key="3">
    <source>
        <dbReference type="EMBL" id="KAL5110927.1"/>
    </source>
</evidence>
<keyword evidence="1" id="KW-0493">Microtubule</keyword>
<keyword evidence="1" id="KW-0505">Motor protein</keyword>
<evidence type="ECO:0000313" key="4">
    <source>
        <dbReference type="Proteomes" id="UP001651158"/>
    </source>
</evidence>
<keyword evidence="1" id="KW-0206">Cytoskeleton</keyword>
<gene>
    <name evidence="3" type="ORF">TcWFU_009409</name>
</gene>
<comment type="subcellular location">
    <subcellularLocation>
        <location evidence="1">Cytoplasm</location>
        <location evidence="1">Cytoskeleton</location>
    </subcellularLocation>
</comment>
<protein>
    <recommendedName>
        <fullName evidence="1">Dynein light chain</fullName>
    </recommendedName>
</protein>
<dbReference type="EMBL" id="JAKROA010000002">
    <property type="protein sequence ID" value="KAL5110927.1"/>
    <property type="molecule type" value="Genomic_DNA"/>
</dbReference>
<organism evidence="3 4">
    <name type="scientific">Taenia crassiceps</name>
    <dbReference type="NCBI Taxonomy" id="6207"/>
    <lineage>
        <taxon>Eukaryota</taxon>
        <taxon>Metazoa</taxon>
        <taxon>Spiralia</taxon>
        <taxon>Lophotrochozoa</taxon>
        <taxon>Platyhelminthes</taxon>
        <taxon>Cestoda</taxon>
        <taxon>Eucestoda</taxon>
        <taxon>Cyclophyllidea</taxon>
        <taxon>Taeniidae</taxon>
        <taxon>Taenia</taxon>
    </lineage>
</organism>
<dbReference type="CDD" id="cd21452">
    <property type="entry name" value="DLC-like_DYNLL1_DYNLL2"/>
    <property type="match status" value="1"/>
</dbReference>
<proteinExistence type="inferred from homology"/>
<evidence type="ECO:0000256" key="1">
    <source>
        <dbReference type="RuleBase" id="RU365010"/>
    </source>
</evidence>
<sequence length="91" mass="10840">MYKQQEKLEVRSTKMSRDMERDALETARRAFEKNPEPRAVANMIKKEFDQRYTPNWHCIVGNHFGSFITHVENNFIYFTQGKTAILLWKTA</sequence>
<comment type="similarity">
    <text evidence="1">Belongs to the dynein light chain family.</text>
</comment>
<comment type="caution">
    <text evidence="3">The sequence shown here is derived from an EMBL/GenBank/DDBJ whole genome shotgun (WGS) entry which is preliminary data.</text>
</comment>
<keyword evidence="1" id="KW-0963">Cytoplasm</keyword>
<keyword evidence="4" id="KW-1185">Reference proteome</keyword>
<reference evidence="3 4" key="1">
    <citation type="journal article" date="2022" name="Front. Cell. Infect. Microbiol.">
        <title>The Genomes of Two Strains of Taenia crassiceps the Animal Model for the Study of Human Cysticercosis.</title>
        <authorList>
            <person name="Bobes R.J."/>
            <person name="Estrada K."/>
            <person name="Rios-Valencia D.G."/>
            <person name="Calderon-Gallegos A."/>
            <person name="de la Torre P."/>
            <person name="Carrero J.C."/>
            <person name="Sanchez-Flores A."/>
            <person name="Laclette J.P."/>
        </authorList>
    </citation>
    <scope>NUCLEOTIDE SEQUENCE [LARGE SCALE GENOMIC DNA]</scope>
    <source>
        <strain evidence="3">WFUcys</strain>
    </source>
</reference>
<dbReference type="Gene3D" id="3.30.740.10">
    <property type="entry name" value="Protein Inhibitor Of Neuronal Nitric Oxide Synthase"/>
    <property type="match status" value="1"/>
</dbReference>
<evidence type="ECO:0000256" key="2">
    <source>
        <dbReference type="SAM" id="MobiDB-lite"/>
    </source>
</evidence>
<dbReference type="Proteomes" id="UP001651158">
    <property type="component" value="Unassembled WGS sequence"/>
</dbReference>
<name>A0ABR4QN14_9CEST</name>
<dbReference type="InterPro" id="IPR001372">
    <property type="entry name" value="Dynein_light_chain_typ-1/2"/>
</dbReference>
<dbReference type="InterPro" id="IPR037177">
    <property type="entry name" value="DLC_sf"/>
</dbReference>
<accession>A0ABR4QN14</accession>